<dbReference type="InterPro" id="IPR007632">
    <property type="entry name" value="Anoctamin"/>
</dbReference>
<evidence type="ECO:0000256" key="1">
    <source>
        <dbReference type="SAM" id="MobiDB-lite"/>
    </source>
</evidence>
<keyword evidence="4" id="KW-1185">Reference proteome</keyword>
<dbReference type="PANTHER" id="PTHR12308">
    <property type="entry name" value="ANOCTAMIN"/>
    <property type="match status" value="1"/>
</dbReference>
<name>A0A6A4X0E4_AMPAM</name>
<feature type="domain" description="Anoctamin dimerisation" evidence="2">
    <location>
        <begin position="130"/>
        <end position="272"/>
    </location>
</feature>
<feature type="compositionally biased region" description="Low complexity" evidence="1">
    <location>
        <begin position="15"/>
        <end position="29"/>
    </location>
</feature>
<dbReference type="PANTHER" id="PTHR12308:SF87">
    <property type="entry name" value="ANOCTAMIN"/>
    <property type="match status" value="1"/>
</dbReference>
<sequence length="348" mass="39916">MPEEEEGLEEGDQTAAAADSSDQVPLLDPSPSPLDVRRSSSVTPRRSSLLVRSLRSIASFRKKRRSQPVEQRGSITGWLQRKLSGQRQGSVEDLATFAFDPASSGDNQNNEYHIERRKDAQLPAEIDSCFFRDGKRRIDYILVYEDTTIQGKVRGRLAEKRFLKQEAWRGRFRANLRKAGLQMEEEIVPGPKKTIYFIKLHAPWDVLCTWAEELKMRAPLQPLFHMVRERITPRKSIGPQYLDGFLDSVTRMNVEDQLQMSATQMSPKMELFIARIVSGQYRGRPGLQIAWLGENIERELSESVPTRLTNTPIRNRWCSSQIPSEMQFTLCCAAFERNRKSNTVPMLD</sequence>
<dbReference type="GO" id="GO:0005886">
    <property type="term" value="C:plasma membrane"/>
    <property type="evidence" value="ECO:0007669"/>
    <property type="project" value="TreeGrafter"/>
</dbReference>
<feature type="compositionally biased region" description="Acidic residues" evidence="1">
    <location>
        <begin position="1"/>
        <end position="12"/>
    </location>
</feature>
<feature type="region of interest" description="Disordered" evidence="1">
    <location>
        <begin position="1"/>
        <end position="44"/>
    </location>
</feature>
<dbReference type="Pfam" id="PF16178">
    <property type="entry name" value="Anoct_dimer"/>
    <property type="match status" value="1"/>
</dbReference>
<protein>
    <submittedName>
        <fullName evidence="3">Anoctamin-6</fullName>
    </submittedName>
</protein>
<dbReference type="InterPro" id="IPR032394">
    <property type="entry name" value="Anoct_dimer"/>
</dbReference>
<dbReference type="GO" id="GO:0046983">
    <property type="term" value="F:protein dimerization activity"/>
    <property type="evidence" value="ECO:0007669"/>
    <property type="project" value="InterPro"/>
</dbReference>
<dbReference type="EMBL" id="VIIS01000534">
    <property type="protein sequence ID" value="KAF0307912.1"/>
    <property type="molecule type" value="Genomic_DNA"/>
</dbReference>
<gene>
    <name evidence="3" type="primary">Ano6_1</name>
    <name evidence="3" type="ORF">FJT64_020841</name>
</gene>
<dbReference type="AlphaFoldDB" id="A0A6A4X0E4"/>
<dbReference type="OrthoDB" id="296386at2759"/>
<accession>A0A6A4X0E4</accession>
<evidence type="ECO:0000313" key="3">
    <source>
        <dbReference type="EMBL" id="KAF0307912.1"/>
    </source>
</evidence>
<organism evidence="3 4">
    <name type="scientific">Amphibalanus amphitrite</name>
    <name type="common">Striped barnacle</name>
    <name type="synonym">Balanus amphitrite</name>
    <dbReference type="NCBI Taxonomy" id="1232801"/>
    <lineage>
        <taxon>Eukaryota</taxon>
        <taxon>Metazoa</taxon>
        <taxon>Ecdysozoa</taxon>
        <taxon>Arthropoda</taxon>
        <taxon>Crustacea</taxon>
        <taxon>Multicrustacea</taxon>
        <taxon>Cirripedia</taxon>
        <taxon>Thoracica</taxon>
        <taxon>Thoracicalcarea</taxon>
        <taxon>Balanomorpha</taxon>
        <taxon>Balanoidea</taxon>
        <taxon>Balanidae</taxon>
        <taxon>Amphibalaninae</taxon>
        <taxon>Amphibalanus</taxon>
    </lineage>
</organism>
<reference evidence="3 4" key="1">
    <citation type="submission" date="2019-07" db="EMBL/GenBank/DDBJ databases">
        <title>Draft genome assembly of a fouling barnacle, Amphibalanus amphitrite (Darwin, 1854): The first reference genome for Thecostraca.</title>
        <authorList>
            <person name="Kim W."/>
        </authorList>
    </citation>
    <scope>NUCLEOTIDE SEQUENCE [LARGE SCALE GENOMIC DNA]</scope>
    <source>
        <strain evidence="3">SNU_AA5</strain>
        <tissue evidence="3">Soma without cirri and trophi</tissue>
    </source>
</reference>
<dbReference type="EMBL" id="VIIS01000534">
    <property type="protein sequence ID" value="KAF0307913.1"/>
    <property type="molecule type" value="Genomic_DNA"/>
</dbReference>
<comment type="caution">
    <text evidence="3">The sequence shown here is derived from an EMBL/GenBank/DDBJ whole genome shotgun (WGS) entry which is preliminary data.</text>
</comment>
<dbReference type="GO" id="GO:0005254">
    <property type="term" value="F:chloride channel activity"/>
    <property type="evidence" value="ECO:0007669"/>
    <property type="project" value="TreeGrafter"/>
</dbReference>
<proteinExistence type="predicted"/>
<evidence type="ECO:0000313" key="4">
    <source>
        <dbReference type="Proteomes" id="UP000440578"/>
    </source>
</evidence>
<evidence type="ECO:0000259" key="2">
    <source>
        <dbReference type="Pfam" id="PF16178"/>
    </source>
</evidence>
<dbReference type="Proteomes" id="UP000440578">
    <property type="component" value="Unassembled WGS sequence"/>
</dbReference>